<feature type="region of interest" description="Disordered" evidence="2">
    <location>
        <begin position="219"/>
        <end position="266"/>
    </location>
</feature>
<keyword evidence="1" id="KW-0175">Coiled coil</keyword>
<evidence type="ECO:0000313" key="3">
    <source>
        <dbReference type="EMBL" id="CAG6785872.1"/>
    </source>
</evidence>
<sequence>MDPEIMKCLEELFESKLAGIKESVKDIEKVHENIKEIDRKLENNLEVMNGGFQSMAKEMQLVKEEQERQTVQIKVLQEEGRDCNLIFHGIKEEGFKETTNKILEIGNSVGLGISKYCIKDTRKLGKGSWKEEPVIVNFISKLLRTDILKNKKAILEKYPGINIKEDLPKEIRETRNHLREYSEKAIQNNLKVYMRQNKLVIHGKAWTLEELQKDTAQSFLSKPKRGREDDSPTQFNASKKTTTLTPQDKRVIQDPKLNINQKEGKK</sequence>
<accession>A0A8D9BNR2</accession>
<organism evidence="3">
    <name type="scientific">Cacopsylla melanoneura</name>
    <dbReference type="NCBI Taxonomy" id="428564"/>
    <lineage>
        <taxon>Eukaryota</taxon>
        <taxon>Metazoa</taxon>
        <taxon>Ecdysozoa</taxon>
        <taxon>Arthropoda</taxon>
        <taxon>Hexapoda</taxon>
        <taxon>Insecta</taxon>
        <taxon>Pterygota</taxon>
        <taxon>Neoptera</taxon>
        <taxon>Paraneoptera</taxon>
        <taxon>Hemiptera</taxon>
        <taxon>Sternorrhyncha</taxon>
        <taxon>Psylloidea</taxon>
        <taxon>Psyllidae</taxon>
        <taxon>Psyllinae</taxon>
        <taxon>Cacopsylla</taxon>
    </lineage>
</organism>
<evidence type="ECO:0000256" key="2">
    <source>
        <dbReference type="SAM" id="MobiDB-lite"/>
    </source>
</evidence>
<proteinExistence type="predicted"/>
<evidence type="ECO:0000256" key="1">
    <source>
        <dbReference type="SAM" id="Coils"/>
    </source>
</evidence>
<name>A0A8D9BNR2_9HEMI</name>
<feature type="compositionally biased region" description="Polar residues" evidence="2">
    <location>
        <begin position="232"/>
        <end position="246"/>
    </location>
</feature>
<reference evidence="3" key="1">
    <citation type="submission" date="2021-05" db="EMBL/GenBank/DDBJ databases">
        <authorList>
            <person name="Alioto T."/>
            <person name="Alioto T."/>
            <person name="Gomez Garrido J."/>
        </authorList>
    </citation>
    <scope>NUCLEOTIDE SEQUENCE</scope>
</reference>
<dbReference type="EMBL" id="HBUF01645686">
    <property type="protein sequence ID" value="CAG6785872.1"/>
    <property type="molecule type" value="Transcribed_RNA"/>
</dbReference>
<protein>
    <submittedName>
        <fullName evidence="3">Uncharacterized protein</fullName>
    </submittedName>
</protein>
<dbReference type="AlphaFoldDB" id="A0A8D9BNR2"/>
<feature type="coiled-coil region" evidence="1">
    <location>
        <begin position="20"/>
        <end position="79"/>
    </location>
</feature>